<comment type="caution">
    <text evidence="1">The sequence shown here is derived from an EMBL/GenBank/DDBJ whole genome shotgun (WGS) entry which is preliminary data.</text>
</comment>
<proteinExistence type="predicted"/>
<dbReference type="Proteomes" id="UP000095209">
    <property type="component" value="Unassembled WGS sequence"/>
</dbReference>
<sequence length="149" mass="16293">MDNQSESQWRLECEMKCVIVIDASLSTGLIANTAAVLSLTLGEKIDGIIGPDVLDRSGNVHIGITTIPIPILKGDLATIRELRNKVELENFSDVLVVDFSNVAQITNSYDGYTKKISKVDCHELDYLGIALYGEEKKVNKLTGSLGLLR</sequence>
<name>A0A1E5LJL3_9BACI</name>
<dbReference type="STRING" id="1305675.BFG57_08445"/>
<keyword evidence="2" id="KW-1185">Reference proteome</keyword>
<accession>A0A1E5LJL3</accession>
<dbReference type="SUPFAM" id="SSF102462">
    <property type="entry name" value="Peptidyl-tRNA hydrolase II"/>
    <property type="match status" value="1"/>
</dbReference>
<dbReference type="AlphaFoldDB" id="A0A1E5LJL3"/>
<gene>
    <name evidence="1" type="ORF">BFG57_08445</name>
</gene>
<dbReference type="OrthoDB" id="1045582at2"/>
<dbReference type="InterPro" id="IPR017021">
    <property type="entry name" value="UCP033763"/>
</dbReference>
<dbReference type="Pfam" id="PF09391">
    <property type="entry name" value="DUF2000"/>
    <property type="match status" value="1"/>
</dbReference>
<evidence type="ECO:0008006" key="3">
    <source>
        <dbReference type="Google" id="ProtNLM"/>
    </source>
</evidence>
<organism evidence="1 2">
    <name type="scientific">Bacillus solimangrovi</name>
    <dbReference type="NCBI Taxonomy" id="1305675"/>
    <lineage>
        <taxon>Bacteria</taxon>
        <taxon>Bacillati</taxon>
        <taxon>Bacillota</taxon>
        <taxon>Bacilli</taxon>
        <taxon>Bacillales</taxon>
        <taxon>Bacillaceae</taxon>
        <taxon>Bacillus</taxon>
    </lineage>
</organism>
<dbReference type="InterPro" id="IPR023476">
    <property type="entry name" value="Pep_tRNA_hydro_II_dom_sf"/>
</dbReference>
<dbReference type="PIRSF" id="PIRSF033736">
    <property type="entry name" value="UCP033763"/>
    <property type="match status" value="1"/>
</dbReference>
<evidence type="ECO:0000313" key="2">
    <source>
        <dbReference type="Proteomes" id="UP000095209"/>
    </source>
</evidence>
<evidence type="ECO:0000313" key="1">
    <source>
        <dbReference type="EMBL" id="OEH94277.1"/>
    </source>
</evidence>
<dbReference type="InterPro" id="IPR018988">
    <property type="entry name" value="DUF2000"/>
</dbReference>
<reference evidence="1 2" key="1">
    <citation type="submission" date="2016-08" db="EMBL/GenBank/DDBJ databases">
        <title>Genome of Bacillus solimangrovi GH2-4.</title>
        <authorList>
            <person name="Lim S."/>
            <person name="Kim B.-C."/>
        </authorList>
    </citation>
    <scope>NUCLEOTIDE SEQUENCE [LARGE SCALE GENOMIC DNA]</scope>
    <source>
        <strain evidence="1 2">GH2-4</strain>
    </source>
</reference>
<dbReference type="EMBL" id="MJEH01000003">
    <property type="protein sequence ID" value="OEH94277.1"/>
    <property type="molecule type" value="Genomic_DNA"/>
</dbReference>
<protein>
    <recommendedName>
        <fullName evidence="3">DUF2000 domain-containing protein</fullName>
    </recommendedName>
</protein>
<dbReference type="Gene3D" id="3.40.1490.10">
    <property type="entry name" value="Bit1"/>
    <property type="match status" value="1"/>
</dbReference>